<dbReference type="OrthoDB" id="3594971at2759"/>
<reference evidence="1" key="1">
    <citation type="journal article" date="2021" name="Nat. Commun.">
        <title>Genetic determinants of endophytism in the Arabidopsis root mycobiome.</title>
        <authorList>
            <person name="Mesny F."/>
            <person name="Miyauchi S."/>
            <person name="Thiergart T."/>
            <person name="Pickel B."/>
            <person name="Atanasova L."/>
            <person name="Karlsson M."/>
            <person name="Huettel B."/>
            <person name="Barry K.W."/>
            <person name="Haridas S."/>
            <person name="Chen C."/>
            <person name="Bauer D."/>
            <person name="Andreopoulos W."/>
            <person name="Pangilinan J."/>
            <person name="LaButti K."/>
            <person name="Riley R."/>
            <person name="Lipzen A."/>
            <person name="Clum A."/>
            <person name="Drula E."/>
            <person name="Henrissat B."/>
            <person name="Kohler A."/>
            <person name="Grigoriev I.V."/>
            <person name="Martin F.M."/>
            <person name="Hacquard S."/>
        </authorList>
    </citation>
    <scope>NUCLEOTIDE SEQUENCE</scope>
    <source>
        <strain evidence="1">MPI-SDFR-AT-0073</strain>
    </source>
</reference>
<proteinExistence type="predicted"/>
<dbReference type="Gene3D" id="3.80.10.10">
    <property type="entry name" value="Ribonuclease Inhibitor"/>
    <property type="match status" value="1"/>
</dbReference>
<name>A0A9P8UGF3_9PEZI</name>
<evidence type="ECO:0000313" key="2">
    <source>
        <dbReference type="Proteomes" id="UP000758603"/>
    </source>
</evidence>
<protein>
    <submittedName>
        <fullName evidence="1">F-box domain-containing protein</fullName>
    </submittedName>
</protein>
<comment type="caution">
    <text evidence="1">The sequence shown here is derived from an EMBL/GenBank/DDBJ whole genome shotgun (WGS) entry which is preliminary data.</text>
</comment>
<dbReference type="GeneID" id="70127095"/>
<dbReference type="EMBL" id="JAGPXC010000006">
    <property type="protein sequence ID" value="KAH6651744.1"/>
    <property type="molecule type" value="Genomic_DNA"/>
</dbReference>
<dbReference type="SUPFAM" id="SSF52047">
    <property type="entry name" value="RNI-like"/>
    <property type="match status" value="1"/>
</dbReference>
<dbReference type="InterPro" id="IPR032675">
    <property type="entry name" value="LRR_dom_sf"/>
</dbReference>
<organism evidence="1 2">
    <name type="scientific">Truncatella angustata</name>
    <dbReference type="NCBI Taxonomy" id="152316"/>
    <lineage>
        <taxon>Eukaryota</taxon>
        <taxon>Fungi</taxon>
        <taxon>Dikarya</taxon>
        <taxon>Ascomycota</taxon>
        <taxon>Pezizomycotina</taxon>
        <taxon>Sordariomycetes</taxon>
        <taxon>Xylariomycetidae</taxon>
        <taxon>Amphisphaeriales</taxon>
        <taxon>Sporocadaceae</taxon>
        <taxon>Truncatella</taxon>
    </lineage>
</organism>
<dbReference type="Proteomes" id="UP000758603">
    <property type="component" value="Unassembled WGS sequence"/>
</dbReference>
<accession>A0A9P8UGF3</accession>
<gene>
    <name evidence="1" type="ORF">BKA67DRAFT_520660</name>
</gene>
<sequence>MAAVSNPAPSRQPWSMNELSSELLALIFEHLRDVDAGSLATARLLSRRFDAIVTPIKYKFLYLSERILAPEAQAYIPDALEKIYVHTRHVQANSDLDPQNIKRLLDRIQRLSTVRWTYIGAGFCSGDFWLPADVLSPRHIQLNKTKLYIDDLPLRNFTSNQQDVYFKSIPSNVLTSLKLASPAPPLTNRLESLKQLLLRSRNLETFFYQDRGQGTHFTFSEDETLPSFKELVLRSYDWGHTETEVEDHWDFSSIRLLRLIDVPIFEFLRSVPFEDLTDLHTLQCDDFSAHLAADRRQEATRGLYCLVKKIRSLRDLEFTCHTQHFPLDALFHHGKSLHHLRIRDHVGFSDEDRRCPTIWPADLAALSQKMVKLETLELDMDTAYCDPPLFLEAICNFPRLHTLTLHVQTVLRALEVVHPDVDRDYEAAMRNFRALVRGKMGVSWRSITINVGGWKQHMVRRLSEAWRTQNAQGVYAERCFVLKRSAAGEITLREEMSFEH</sequence>
<dbReference type="RefSeq" id="XP_045956022.1">
    <property type="nucleotide sequence ID" value="XM_046098203.1"/>
</dbReference>
<keyword evidence="2" id="KW-1185">Reference proteome</keyword>
<evidence type="ECO:0000313" key="1">
    <source>
        <dbReference type="EMBL" id="KAH6651744.1"/>
    </source>
</evidence>
<dbReference type="AlphaFoldDB" id="A0A9P8UGF3"/>